<accession>A0ABS8U376</accession>
<keyword evidence="4" id="KW-1185">Reference proteome</keyword>
<dbReference type="InterPro" id="IPR039448">
    <property type="entry name" value="Beta_helix"/>
</dbReference>
<dbReference type="Gene3D" id="2.160.20.10">
    <property type="entry name" value="Single-stranded right-handed beta-helix, Pectin lyase-like"/>
    <property type="match status" value="2"/>
</dbReference>
<dbReference type="InterPro" id="IPR011050">
    <property type="entry name" value="Pectin_lyase_fold/virulence"/>
</dbReference>
<protein>
    <submittedName>
        <fullName evidence="3">Right-handed parallel beta-helix repeat-containing protein</fullName>
    </submittedName>
</protein>
<dbReference type="SMART" id="SM00710">
    <property type="entry name" value="PbH1"/>
    <property type="match status" value="7"/>
</dbReference>
<name>A0ABS8U376_9SPHI</name>
<organism evidence="3 4">
    <name type="scientific">Mucilaginibacter roseus</name>
    <dbReference type="NCBI Taxonomy" id="1528868"/>
    <lineage>
        <taxon>Bacteria</taxon>
        <taxon>Pseudomonadati</taxon>
        <taxon>Bacteroidota</taxon>
        <taxon>Sphingobacteriia</taxon>
        <taxon>Sphingobacteriales</taxon>
        <taxon>Sphingobacteriaceae</taxon>
        <taxon>Mucilaginibacter</taxon>
    </lineage>
</organism>
<evidence type="ECO:0000256" key="1">
    <source>
        <dbReference type="SAM" id="SignalP"/>
    </source>
</evidence>
<feature type="signal peptide" evidence="1">
    <location>
        <begin position="1"/>
        <end position="22"/>
    </location>
</feature>
<dbReference type="SUPFAM" id="SSF51126">
    <property type="entry name" value="Pectin lyase-like"/>
    <property type="match status" value="2"/>
</dbReference>
<feature type="domain" description="Right handed beta helix" evidence="2">
    <location>
        <begin position="235"/>
        <end position="353"/>
    </location>
</feature>
<feature type="chain" id="PRO_5046819484" evidence="1">
    <location>
        <begin position="23"/>
        <end position="600"/>
    </location>
</feature>
<proteinExistence type="predicted"/>
<dbReference type="Proteomes" id="UP001199919">
    <property type="component" value="Unassembled WGS sequence"/>
</dbReference>
<dbReference type="InterPro" id="IPR022441">
    <property type="entry name" value="Para_beta_helix_rpt-2"/>
</dbReference>
<evidence type="ECO:0000313" key="3">
    <source>
        <dbReference type="EMBL" id="MCD8740525.1"/>
    </source>
</evidence>
<dbReference type="InterPro" id="IPR012334">
    <property type="entry name" value="Pectin_lyas_fold"/>
</dbReference>
<gene>
    <name evidence="3" type="ORF">LT679_07915</name>
</gene>
<dbReference type="EMBL" id="JAJPWV010000002">
    <property type="protein sequence ID" value="MCD8740525.1"/>
    <property type="molecule type" value="Genomic_DNA"/>
</dbReference>
<sequence length="600" mass="64569">MKHKIFAIKYLFLLAASTPAFAQSTYYVSADGNDANAGTSSSAPIKSIDKANQLVLKPGDVLSFKKGDVFSGQLNIKQSGTSAAPINISSYGSGSKPVIDGSAVVSGWKRSSGNIWVASLSNYNGSAINLFANNQPLPLGRYPNSGYLTIRSHSGKTQLTSKQSLNGDWTGADVVIRKNLWQIDTDKIISQQGNTLTFKGTPTAMNDNWGFFIQDHPKTLDQDGEWYYQASTKQIMLYSSSDPNGRNIEASIYTAGINIVGQSNIVIKDIAIAEQRQFGINGKNLRGLTVKNVTISDVGQDGISILGRGNNVVIDGCTISDINNNAVVVYDHSGFRFLNNTVKNIGLVVGRGTNSSGSFVGLRYNAKAGSAIIQNNTIENVGYIGIDFRSANVTIQNNLIKNINLTKSDGGGIYTYSGKNPNNYTNQKIVSNIILNSVGSYDGSYNANQNAHGIYLDDRSHDIDIQNNTIANCTGSGIFLNGASRINIQNNTCYGNGTQLLVSTTPGADPVNNTILSNILVGKKKQVMSLNRSRLLRTAVALANSNKQMQDISDDTARFEYNASASPKTINLNGTYKDANNKTYTGKVTLQPYSSIVLTK</sequence>
<evidence type="ECO:0000259" key="2">
    <source>
        <dbReference type="Pfam" id="PF13229"/>
    </source>
</evidence>
<comment type="caution">
    <text evidence="3">The sequence shown here is derived from an EMBL/GenBank/DDBJ whole genome shotgun (WGS) entry which is preliminary data.</text>
</comment>
<feature type="domain" description="Right handed beta helix" evidence="2">
    <location>
        <begin position="369"/>
        <end position="515"/>
    </location>
</feature>
<keyword evidence="1" id="KW-0732">Signal</keyword>
<dbReference type="NCBIfam" id="TIGR03804">
    <property type="entry name" value="para_beta_helix"/>
    <property type="match status" value="1"/>
</dbReference>
<dbReference type="PANTHER" id="PTHR36453:SF1">
    <property type="entry name" value="RIGHT HANDED BETA HELIX DOMAIN-CONTAINING PROTEIN"/>
    <property type="match status" value="1"/>
</dbReference>
<evidence type="ECO:0000313" key="4">
    <source>
        <dbReference type="Proteomes" id="UP001199919"/>
    </source>
</evidence>
<dbReference type="InterPro" id="IPR006626">
    <property type="entry name" value="PbH1"/>
</dbReference>
<reference evidence="3 4" key="1">
    <citation type="submission" date="2021-12" db="EMBL/GenBank/DDBJ databases">
        <title>Mucilaginibacter roseus genome.</title>
        <authorList>
            <person name="Ferreira J.R."/>
            <person name="Newman J.D."/>
        </authorList>
    </citation>
    <scope>NUCLEOTIDE SEQUENCE [LARGE SCALE GENOMIC DNA]</scope>
    <source>
        <strain evidence="3 4">LMG 28454</strain>
    </source>
</reference>
<dbReference type="Pfam" id="PF13229">
    <property type="entry name" value="Beta_helix"/>
    <property type="match status" value="2"/>
</dbReference>
<dbReference type="PANTHER" id="PTHR36453">
    <property type="entry name" value="SECRETED PROTEIN-RELATED"/>
    <property type="match status" value="1"/>
</dbReference>
<dbReference type="RefSeq" id="WP_232176920.1">
    <property type="nucleotide sequence ID" value="NZ_JAJPWV010000002.1"/>
</dbReference>